<dbReference type="Proteomes" id="UP001519460">
    <property type="component" value="Unassembled WGS sequence"/>
</dbReference>
<comment type="caution">
    <text evidence="1">The sequence shown here is derived from an EMBL/GenBank/DDBJ whole genome shotgun (WGS) entry which is preliminary data.</text>
</comment>
<keyword evidence="2" id="KW-1185">Reference proteome</keyword>
<accession>A0ABD0M9V2</accession>
<name>A0ABD0M9V2_9CAEN</name>
<dbReference type="EMBL" id="JACVVK020000002">
    <property type="protein sequence ID" value="KAK7508226.1"/>
    <property type="molecule type" value="Genomic_DNA"/>
</dbReference>
<protein>
    <submittedName>
        <fullName evidence="1">Uncharacterized protein</fullName>
    </submittedName>
</protein>
<dbReference type="AlphaFoldDB" id="A0ABD0M9V2"/>
<sequence>MNGVERPSVGAWDPHYVTSHVVVRTEGKQGRCSRDRLSEDPQAGQNKRKVRQCCRVVRVFVCLSGLPCALERFQLASAGTRFCLRLLATCPDTMFRPVSGRENCLFPSVASFLSTAKPSSTD</sequence>
<reference evidence="1 2" key="1">
    <citation type="journal article" date="2023" name="Sci. Data">
        <title>Genome assembly of the Korean intertidal mud-creeper Batillaria attramentaria.</title>
        <authorList>
            <person name="Patra A.K."/>
            <person name="Ho P.T."/>
            <person name="Jun S."/>
            <person name="Lee S.J."/>
            <person name="Kim Y."/>
            <person name="Won Y.J."/>
        </authorList>
    </citation>
    <scope>NUCLEOTIDE SEQUENCE [LARGE SCALE GENOMIC DNA]</scope>
    <source>
        <strain evidence="1">Wonlab-2016</strain>
    </source>
</reference>
<organism evidence="1 2">
    <name type="scientific">Batillaria attramentaria</name>
    <dbReference type="NCBI Taxonomy" id="370345"/>
    <lineage>
        <taxon>Eukaryota</taxon>
        <taxon>Metazoa</taxon>
        <taxon>Spiralia</taxon>
        <taxon>Lophotrochozoa</taxon>
        <taxon>Mollusca</taxon>
        <taxon>Gastropoda</taxon>
        <taxon>Caenogastropoda</taxon>
        <taxon>Sorbeoconcha</taxon>
        <taxon>Cerithioidea</taxon>
        <taxon>Batillariidae</taxon>
        <taxon>Batillaria</taxon>
    </lineage>
</organism>
<evidence type="ECO:0000313" key="2">
    <source>
        <dbReference type="Proteomes" id="UP001519460"/>
    </source>
</evidence>
<evidence type="ECO:0000313" key="1">
    <source>
        <dbReference type="EMBL" id="KAK7508226.1"/>
    </source>
</evidence>
<proteinExistence type="predicted"/>
<gene>
    <name evidence="1" type="ORF">BaRGS_00000465</name>
</gene>